<dbReference type="InterPro" id="IPR046229">
    <property type="entry name" value="TnpC-like"/>
</dbReference>
<organism evidence="2 3">
    <name type="scientific">Streptomyces albireticuli</name>
    <dbReference type="NCBI Taxonomy" id="1940"/>
    <lineage>
        <taxon>Bacteria</taxon>
        <taxon>Bacillati</taxon>
        <taxon>Actinomycetota</taxon>
        <taxon>Actinomycetes</taxon>
        <taxon>Kitasatosporales</taxon>
        <taxon>Streptomycetaceae</taxon>
        <taxon>Streptomyces</taxon>
    </lineage>
</organism>
<comment type="caution">
    <text evidence="2">The sequence shown here is derived from an EMBL/GenBank/DDBJ whole genome shotgun (WGS) entry which is preliminary data.</text>
</comment>
<dbReference type="Pfam" id="PF19776">
    <property type="entry name" value="DUF6262"/>
    <property type="match status" value="1"/>
</dbReference>
<evidence type="ECO:0000313" key="3">
    <source>
        <dbReference type="Proteomes" id="UP000218944"/>
    </source>
</evidence>
<gene>
    <name evidence="2" type="ORF">CK936_29935</name>
</gene>
<reference evidence="2 3" key="1">
    <citation type="submission" date="2017-08" db="EMBL/GenBank/DDBJ databases">
        <title>Genome sequence of Streptomyces albireticuli NRRL B-1670.</title>
        <authorList>
            <person name="Graham D.E."/>
            <person name="Mahan K.M."/>
            <person name="Klingeman D.M."/>
            <person name="Hettich R.L."/>
            <person name="Parry R.J."/>
            <person name="Spain J.C."/>
        </authorList>
    </citation>
    <scope>NUCLEOTIDE SEQUENCE [LARGE SCALE GENOMIC DNA]</scope>
    <source>
        <strain evidence="2 3">NRRL B-1670</strain>
    </source>
</reference>
<keyword evidence="3" id="KW-1185">Reference proteome</keyword>
<evidence type="ECO:0000256" key="1">
    <source>
        <dbReference type="SAM" id="Coils"/>
    </source>
</evidence>
<feature type="coiled-coil region" evidence="1">
    <location>
        <begin position="92"/>
        <end position="123"/>
    </location>
</feature>
<proteinExistence type="predicted"/>
<dbReference type="AlphaFoldDB" id="A0A2A2CYT3"/>
<protein>
    <submittedName>
        <fullName evidence="2">Transposase</fullName>
    </submittedName>
</protein>
<keyword evidence="1" id="KW-0175">Coiled coil</keyword>
<dbReference type="EMBL" id="NSJV01000565">
    <property type="protein sequence ID" value="PAU45353.1"/>
    <property type="molecule type" value="Genomic_DNA"/>
</dbReference>
<accession>A0A2A2CYT3</accession>
<evidence type="ECO:0000313" key="2">
    <source>
        <dbReference type="EMBL" id="PAU45353.1"/>
    </source>
</evidence>
<dbReference type="RefSeq" id="WP_095584082.1">
    <property type="nucleotide sequence ID" value="NZ_JAJQQQ010000028.1"/>
</dbReference>
<name>A0A2A2CYT3_9ACTN</name>
<sequence>MTDRRTQVLADATRQRRERAEKAVEQALRRARSTTGPVTIAAIAADAGVSTDFIYKHPAIRPKVEDLRRSRAGTVPTTAWPSDADAAESTLIRRLTQQLAQVRKQHQEQIAELRTALETAHGELLVLRRQIADRQ</sequence>
<dbReference type="Proteomes" id="UP000218944">
    <property type="component" value="Unassembled WGS sequence"/>
</dbReference>